<proteinExistence type="predicted"/>
<evidence type="ECO:0000313" key="2">
    <source>
        <dbReference type="Proteomes" id="UP000663870"/>
    </source>
</evidence>
<protein>
    <submittedName>
        <fullName evidence="1">Uncharacterized protein</fullName>
    </submittedName>
</protein>
<dbReference type="AlphaFoldDB" id="A0A813VA16"/>
<keyword evidence="2" id="KW-1185">Reference proteome</keyword>
<dbReference type="EMBL" id="CAJNOL010000098">
    <property type="protein sequence ID" value="CAF0842259.1"/>
    <property type="molecule type" value="Genomic_DNA"/>
</dbReference>
<comment type="caution">
    <text evidence="1">The sequence shown here is derived from an EMBL/GenBank/DDBJ whole genome shotgun (WGS) entry which is preliminary data.</text>
</comment>
<organism evidence="1 2">
    <name type="scientific">Rotaria sordida</name>
    <dbReference type="NCBI Taxonomy" id="392033"/>
    <lineage>
        <taxon>Eukaryota</taxon>
        <taxon>Metazoa</taxon>
        <taxon>Spiralia</taxon>
        <taxon>Gnathifera</taxon>
        <taxon>Rotifera</taxon>
        <taxon>Eurotatoria</taxon>
        <taxon>Bdelloidea</taxon>
        <taxon>Philodinida</taxon>
        <taxon>Philodinidae</taxon>
        <taxon>Rotaria</taxon>
    </lineage>
</organism>
<gene>
    <name evidence="1" type="ORF">JXQ802_LOCUS6247</name>
</gene>
<evidence type="ECO:0000313" key="1">
    <source>
        <dbReference type="EMBL" id="CAF0842259.1"/>
    </source>
</evidence>
<reference evidence="1" key="1">
    <citation type="submission" date="2021-02" db="EMBL/GenBank/DDBJ databases">
        <authorList>
            <person name="Nowell W R."/>
        </authorList>
    </citation>
    <scope>NUCLEOTIDE SEQUENCE</scope>
</reference>
<dbReference type="Proteomes" id="UP000663870">
    <property type="component" value="Unassembled WGS sequence"/>
</dbReference>
<name>A0A813VA16_9BILA</name>
<sequence>MKHDHRMYYHPNRVFVSNEIPVLYEPDFGFLKLGVYSTLKEITRQLTTFIYIHELKYVIKININHHFFYALKHIFGIQLNNVFHY</sequence>
<accession>A0A813VA16</accession>